<dbReference type="AlphaFoldDB" id="A0A840L595"/>
<evidence type="ECO:0000256" key="1">
    <source>
        <dbReference type="SAM" id="SignalP"/>
    </source>
</evidence>
<dbReference type="Pfam" id="PF00144">
    <property type="entry name" value="Beta-lactamase"/>
    <property type="match status" value="1"/>
</dbReference>
<keyword evidence="1" id="KW-0732">Signal</keyword>
<dbReference type="Proteomes" id="UP000562027">
    <property type="component" value="Unassembled WGS sequence"/>
</dbReference>
<feature type="domain" description="Beta-lactamase-related" evidence="2">
    <location>
        <begin position="53"/>
        <end position="361"/>
    </location>
</feature>
<comment type="caution">
    <text evidence="3">The sequence shown here is derived from an EMBL/GenBank/DDBJ whole genome shotgun (WGS) entry which is preliminary data.</text>
</comment>
<name>A0A840L595_9BURK</name>
<reference evidence="3 4" key="1">
    <citation type="submission" date="2020-08" db="EMBL/GenBank/DDBJ databases">
        <title>Functional genomics of gut bacteria from endangered species of beetles.</title>
        <authorList>
            <person name="Carlos-Shanley C."/>
        </authorList>
    </citation>
    <scope>NUCLEOTIDE SEQUENCE [LARGE SCALE GENOMIC DNA]</scope>
    <source>
        <strain evidence="3 4">S00239</strain>
    </source>
</reference>
<dbReference type="EMBL" id="JACHLP010000001">
    <property type="protein sequence ID" value="MBB4841852.1"/>
    <property type="molecule type" value="Genomic_DNA"/>
</dbReference>
<dbReference type="InterPro" id="IPR050789">
    <property type="entry name" value="Diverse_Enzym_Activities"/>
</dbReference>
<accession>A0A840L595</accession>
<dbReference type="InterPro" id="IPR012338">
    <property type="entry name" value="Beta-lactam/transpept-like"/>
</dbReference>
<keyword evidence="4" id="KW-1185">Reference proteome</keyword>
<dbReference type="InterPro" id="IPR001466">
    <property type="entry name" value="Beta-lactam-related"/>
</dbReference>
<gene>
    <name evidence="3" type="ORF">HNP55_000347</name>
</gene>
<protein>
    <submittedName>
        <fullName evidence="3">CubicO group peptidase (Beta-lactamase class C family)</fullName>
    </submittedName>
</protein>
<dbReference type="Gene3D" id="3.40.710.10">
    <property type="entry name" value="DD-peptidase/beta-lactamase superfamily"/>
    <property type="match status" value="1"/>
</dbReference>
<evidence type="ECO:0000259" key="2">
    <source>
        <dbReference type="Pfam" id="PF00144"/>
    </source>
</evidence>
<dbReference type="PANTHER" id="PTHR43283:SF18">
    <property type="match status" value="1"/>
</dbReference>
<proteinExistence type="predicted"/>
<feature type="signal peptide" evidence="1">
    <location>
        <begin position="1"/>
        <end position="24"/>
    </location>
</feature>
<sequence length="373" mass="40491">MKPPPRRRLLLAAATGLLASRARAGTQDLSPQAGETLYAWLAEQLPALCQQFAVPGAQLCLLQDGRSAWSFLYGTKLAAHPELAIQADTVFEAASMSKPVFAWLALRACERGRLALDRPLARQMPAAALQAFFGDARPASAQQQAWRAQITPRQLLSHRSGLPNWRDEGPQAEGPALPLAFEPGSDFRYSGEGYALLQAGLEHIEGLPLQDIAQRQLFEPQAMPHSGFVLTPSLDGLRARGHAEDGRPLPAGRYTRANAGYTLYTTAQDYARFLALMMADPPAQMLAPQVEVKSRPPIRRPRGAHSEAVQWSLGFALNPTAQGLIAYHSGANSTGFRAYSQFSATRKSGLVLLSNSLAGHEVWQRLVAEIGDL</sequence>
<feature type="chain" id="PRO_5032950090" evidence="1">
    <location>
        <begin position="25"/>
        <end position="373"/>
    </location>
</feature>
<dbReference type="RefSeq" id="WP_184295581.1">
    <property type="nucleotide sequence ID" value="NZ_JACHLP010000001.1"/>
</dbReference>
<dbReference type="SUPFAM" id="SSF56601">
    <property type="entry name" value="beta-lactamase/transpeptidase-like"/>
    <property type="match status" value="1"/>
</dbReference>
<evidence type="ECO:0000313" key="3">
    <source>
        <dbReference type="EMBL" id="MBB4841852.1"/>
    </source>
</evidence>
<evidence type="ECO:0000313" key="4">
    <source>
        <dbReference type="Proteomes" id="UP000562027"/>
    </source>
</evidence>
<dbReference type="PANTHER" id="PTHR43283">
    <property type="entry name" value="BETA-LACTAMASE-RELATED"/>
    <property type="match status" value="1"/>
</dbReference>
<organism evidence="3 4">
    <name type="scientific">Roseateles oligotrophus</name>
    <dbReference type="NCBI Taxonomy" id="1769250"/>
    <lineage>
        <taxon>Bacteria</taxon>
        <taxon>Pseudomonadati</taxon>
        <taxon>Pseudomonadota</taxon>
        <taxon>Betaproteobacteria</taxon>
        <taxon>Burkholderiales</taxon>
        <taxon>Sphaerotilaceae</taxon>
        <taxon>Roseateles</taxon>
    </lineage>
</organism>